<feature type="domain" description="Ribosomal protein eL8/eL30/eS12/Gadd45" evidence="5">
    <location>
        <begin position="94"/>
        <end position="169"/>
    </location>
</feature>
<protein>
    <recommendedName>
        <fullName evidence="4">60S ribosomal protein L8</fullName>
    </recommendedName>
</protein>
<comment type="caution">
    <text evidence="6">The sequence shown here is derived from an EMBL/GenBank/DDBJ whole genome shotgun (WGS) entry which is preliminary data.</text>
</comment>
<dbReference type="VEuPathDB" id="MicrosporidiaDB:SLOPH_77"/>
<evidence type="ECO:0000256" key="2">
    <source>
        <dbReference type="ARBA" id="ARBA00022980"/>
    </source>
</evidence>
<dbReference type="GO" id="GO:0003723">
    <property type="term" value="F:RNA binding"/>
    <property type="evidence" value="ECO:0007669"/>
    <property type="project" value="UniProtKB-UniRule"/>
</dbReference>
<dbReference type="EMDB" id="EMD-13892"/>
<dbReference type="PDB" id="8P60">
    <property type="method" value="EM"/>
    <property type="resolution" value="14.30 A"/>
    <property type="chains" value="KG0/LG0=1-206"/>
</dbReference>
<dbReference type="Gene3D" id="3.30.1330.30">
    <property type="match status" value="1"/>
</dbReference>
<dbReference type="InterPro" id="IPR001921">
    <property type="entry name" value="Ribosomal_eL8_euk"/>
</dbReference>
<dbReference type="FunCoup" id="S7XU63">
    <property type="interactions" value="221"/>
</dbReference>
<gene>
    <name evidence="6" type="ORF">SLOPH_77</name>
</gene>
<keyword evidence="3 4" id="KW-0687">Ribonucleoprotein</keyword>
<sequence length="206" mass="23562">MSDIQLTKKQLLSMNPRKLTNKAQMDTRKEVIATRKEALVNAIKLPPALNQFTNYLSEEDLKEVSDILSKFRPETRKERKQRLQNERKGPKPIIVKQGIKHVTKLIEEKKAKFVLIACDVDPIEVVLYLPTLCVKMGIPYALVKTKEDLGKIIKKKPTTCLCLCDVSSDIKSKFENVIAKCNGQFKDNYESAMKVWGSPKEKVKEE</sequence>
<dbReference type="PRINTS" id="PR00881">
    <property type="entry name" value="L7ARS6FAMILY"/>
</dbReference>
<keyword evidence="2 4" id="KW-0689">Ribosomal protein</keyword>
<comment type="similarity">
    <text evidence="1 4">Belongs to the eukaryotic ribosomal protein eL8 family.</text>
</comment>
<dbReference type="PRINTS" id="PR00882">
    <property type="entry name" value="RIBOSOMALL7A"/>
</dbReference>
<evidence type="ECO:0000256" key="4">
    <source>
        <dbReference type="RuleBase" id="RU367042"/>
    </source>
</evidence>
<proteinExistence type="evidence at protein level"/>
<name>S7XU63_SPRLO</name>
<dbReference type="HOGENOM" id="CLU_055193_1_1_1"/>
<dbReference type="AlphaFoldDB" id="S7XU63"/>
<dbReference type="Proteomes" id="UP000014978">
    <property type="component" value="Unassembled WGS sequence"/>
</dbReference>
<evidence type="ECO:0000313" key="7">
    <source>
        <dbReference type="Proteomes" id="UP000014978"/>
    </source>
</evidence>
<dbReference type="InParanoid" id="S7XU63"/>
<dbReference type="GO" id="GO:0022625">
    <property type="term" value="C:cytosolic large ribosomal subunit"/>
    <property type="evidence" value="ECO:0007669"/>
    <property type="project" value="UniProtKB-UniRule"/>
</dbReference>
<reference evidence="7" key="1">
    <citation type="journal article" date="2013" name="PLoS Genet.">
        <title>The genome of Spraguea lophii and the basis of host-microsporidian interactions.</title>
        <authorList>
            <person name="Campbell S.E."/>
            <person name="Williams T.A."/>
            <person name="Yousuf A."/>
            <person name="Soanes D.M."/>
            <person name="Paszkiewicz K.H."/>
            <person name="Williams B.A.P."/>
        </authorList>
    </citation>
    <scope>NUCLEOTIDE SEQUENCE [LARGE SCALE GENOMIC DNA]</scope>
    <source>
        <strain evidence="7">42_110</strain>
    </source>
</reference>
<dbReference type="OMA" id="TTLCLCG"/>
<dbReference type="Pfam" id="PF01248">
    <property type="entry name" value="Ribosomal_L7Ae"/>
    <property type="match status" value="1"/>
</dbReference>
<dbReference type="PANTHER" id="PTHR23105">
    <property type="entry name" value="RIBOSOMAL PROTEIN L7AE FAMILY MEMBER"/>
    <property type="match status" value="1"/>
</dbReference>
<dbReference type="InterPro" id="IPR018492">
    <property type="entry name" value="Ribosomal_eL8/Nhp2"/>
</dbReference>
<dbReference type="EMBL" id="ATCN01000248">
    <property type="protein sequence ID" value="EPR79458.1"/>
    <property type="molecule type" value="Genomic_DNA"/>
</dbReference>
<evidence type="ECO:0000256" key="1">
    <source>
        <dbReference type="ARBA" id="ARBA00007337"/>
    </source>
</evidence>
<dbReference type="InterPro" id="IPR029064">
    <property type="entry name" value="Ribosomal_eL30-like_sf"/>
</dbReference>
<dbReference type="InterPro" id="IPR050257">
    <property type="entry name" value="eL8/uL1-like"/>
</dbReference>
<evidence type="ECO:0000256" key="3">
    <source>
        <dbReference type="ARBA" id="ARBA00023274"/>
    </source>
</evidence>
<evidence type="ECO:0000313" key="6">
    <source>
        <dbReference type="EMBL" id="EPR79458.1"/>
    </source>
</evidence>
<dbReference type="InterPro" id="IPR004038">
    <property type="entry name" value="Ribosomal_eL8/eL30/eS12/Gad45"/>
</dbReference>
<dbReference type="EMDB" id="EMD-17448"/>
<dbReference type="GO" id="GO:0030684">
    <property type="term" value="C:preribosome"/>
    <property type="evidence" value="ECO:0007669"/>
    <property type="project" value="EnsemblFungi"/>
</dbReference>
<organism evidence="6 7">
    <name type="scientific">Spraguea lophii (strain 42_110)</name>
    <name type="common">Microsporidian parasite</name>
    <dbReference type="NCBI Taxonomy" id="1358809"/>
    <lineage>
        <taxon>Eukaryota</taxon>
        <taxon>Fungi</taxon>
        <taxon>Fungi incertae sedis</taxon>
        <taxon>Microsporidia</taxon>
        <taxon>Spragueidae</taxon>
        <taxon>Spraguea</taxon>
    </lineage>
</organism>
<comment type="function">
    <text evidence="4">Component of the ribosome.</text>
</comment>
<dbReference type="SUPFAM" id="SSF55315">
    <property type="entry name" value="L30e-like"/>
    <property type="match status" value="1"/>
</dbReference>
<accession>S7XU63</accession>
<dbReference type="PDB" id="8P5D">
    <property type="method" value="EM"/>
    <property type="resolution" value="10.80 A"/>
    <property type="chains" value="LG0=1-206"/>
</dbReference>
<keyword evidence="8 9" id="KW-0002">3D-structure</keyword>
<dbReference type="OrthoDB" id="29563at2759"/>
<evidence type="ECO:0000259" key="5">
    <source>
        <dbReference type="Pfam" id="PF01248"/>
    </source>
</evidence>
<dbReference type="EMDB" id="EMD-17457"/>
<keyword evidence="7" id="KW-1185">Reference proteome</keyword>
<dbReference type="PDB" id="7QCA">
    <property type="method" value="EM"/>
    <property type="resolution" value="2.79 A"/>
    <property type="chains" value="LG0=1-206"/>
</dbReference>
<reference evidence="8 9" key="2">
    <citation type="journal article" date="2023" name="Nat. Microbiol.">
        <title>CryoEM reveals that ribosomes in microsporidian spores are locked in a dimeric hibernating state.</title>
        <authorList>
            <person name="McLaren M."/>
            <person name="Conners R."/>
            <person name="Isupov M.N."/>
            <person name="Gil-Diez P."/>
            <person name="Gambelli L."/>
            <person name="Gold V.A.M."/>
            <person name="Walter A."/>
            <person name="Connell S.R."/>
            <person name="Williams B."/>
            <person name="Daum B."/>
        </authorList>
    </citation>
    <scope>STRUCTURE BY ELECTRON MICROSCOPY (2.79 ANGSTROMS)</scope>
</reference>
<dbReference type="STRING" id="1358809.S7XU63"/>
<evidence type="ECO:0007829" key="9">
    <source>
        <dbReference type="PDB" id="8P5D"/>
    </source>
</evidence>
<evidence type="ECO:0007829" key="8">
    <source>
        <dbReference type="PDB" id="7QCA"/>
    </source>
</evidence>